<dbReference type="Proteomes" id="UP000257595">
    <property type="component" value="Segment"/>
</dbReference>
<name>A0A249XX44_9CAUD</name>
<dbReference type="RefSeq" id="YP_010092149.1">
    <property type="nucleotide sequence ID" value="NC_055727.1"/>
</dbReference>
<evidence type="ECO:0000313" key="1">
    <source>
        <dbReference type="EMBL" id="ASZ76541.1"/>
    </source>
</evidence>
<reference evidence="1 2" key="1">
    <citation type="submission" date="2017-04" db="EMBL/GenBank/DDBJ databases">
        <title>Complete Genome Sequence of Lytic Bacteriophage PM2 Infecting Proteus mirabilis Isolates.</title>
        <authorList>
            <person name="Kim D."/>
            <person name="Kim Y.J."/>
            <person name="Han B.K."/>
            <person name="Kim H."/>
        </authorList>
    </citation>
    <scope>NUCLEOTIDE SEQUENCE [LARGE SCALE GENOMIC DNA]</scope>
</reference>
<proteinExistence type="predicted"/>
<dbReference type="EMBL" id="MF001355">
    <property type="protein sequence ID" value="ASZ76541.1"/>
    <property type="molecule type" value="Genomic_DNA"/>
</dbReference>
<evidence type="ECO:0000313" key="2">
    <source>
        <dbReference type="Proteomes" id="UP000257595"/>
    </source>
</evidence>
<organism evidence="1 2">
    <name type="scientific">Proteus phage PM2</name>
    <dbReference type="NCBI Taxonomy" id="2025809"/>
    <lineage>
        <taxon>Viruses</taxon>
        <taxon>Duplodnaviria</taxon>
        <taxon>Heunggongvirae</taxon>
        <taxon>Uroviricota</taxon>
        <taxon>Caudoviricetes</taxon>
        <taxon>Pantevenvirales</taxon>
        <taxon>Straboviridae</taxon>
        <taxon>Bragavirus</taxon>
        <taxon>Bragavirus pm2</taxon>
    </lineage>
</organism>
<dbReference type="GeneID" id="65109694"/>
<sequence length="106" mass="12109">MVFKVGDRVKIKKTSEYYNLGKANPKIVGTIEDIHVQSAFGLSIKVQWDNGLKNTYSEKDLVDSEKDLVEPGPELVYVVKFHKISYEFATEYEALSKMSEIINKSF</sequence>
<keyword evidence="2" id="KW-1185">Reference proteome</keyword>
<dbReference type="KEGG" id="vg:65109694"/>
<accession>A0A249XX44</accession>
<protein>
    <submittedName>
        <fullName evidence="1">Uncharacterized protein</fullName>
    </submittedName>
</protein>